<keyword evidence="1" id="KW-0805">Transcription regulation</keyword>
<dbReference type="Gene3D" id="1.10.10.10">
    <property type="entry name" value="Winged helix-like DNA-binding domain superfamily/Winged helix DNA-binding domain"/>
    <property type="match status" value="1"/>
</dbReference>
<keyword evidence="2" id="KW-0238">DNA-binding</keyword>
<evidence type="ECO:0000313" key="7">
    <source>
        <dbReference type="Proteomes" id="UP001237595"/>
    </source>
</evidence>
<reference evidence="6 7" key="1">
    <citation type="submission" date="2023-04" db="EMBL/GenBank/DDBJ databases">
        <title>Draft genome sequence of Saccharopolyspora sp. TS4A08 isolated from sweet potato rhizospheric soil.</title>
        <authorList>
            <person name="Suksaard P."/>
            <person name="Duangmal K."/>
        </authorList>
    </citation>
    <scope>NUCLEOTIDE SEQUENCE [LARGE SCALE GENOMIC DNA]</scope>
    <source>
        <strain evidence="6 7">TS4A08</strain>
    </source>
</reference>
<dbReference type="PANTHER" id="PTHR43537:SF5">
    <property type="entry name" value="UXU OPERON TRANSCRIPTIONAL REGULATOR"/>
    <property type="match status" value="1"/>
</dbReference>
<dbReference type="InterPro" id="IPR000524">
    <property type="entry name" value="Tscrpt_reg_HTH_GntR"/>
</dbReference>
<organism evidence="6 7">
    <name type="scientific">Saccharopolyspora ipomoeae</name>
    <dbReference type="NCBI Taxonomy" id="3042027"/>
    <lineage>
        <taxon>Bacteria</taxon>
        <taxon>Bacillati</taxon>
        <taxon>Actinomycetota</taxon>
        <taxon>Actinomycetes</taxon>
        <taxon>Pseudonocardiales</taxon>
        <taxon>Pseudonocardiaceae</taxon>
        <taxon>Saccharopolyspora</taxon>
    </lineage>
</organism>
<dbReference type="SUPFAM" id="SSF46785">
    <property type="entry name" value="Winged helix' DNA-binding domain"/>
    <property type="match status" value="1"/>
</dbReference>
<dbReference type="Pfam" id="PF00392">
    <property type="entry name" value="GntR"/>
    <property type="match status" value="1"/>
</dbReference>
<dbReference type="InterPro" id="IPR036390">
    <property type="entry name" value="WH_DNA-bd_sf"/>
</dbReference>
<dbReference type="SMART" id="SM00345">
    <property type="entry name" value="HTH_GNTR"/>
    <property type="match status" value="1"/>
</dbReference>
<proteinExistence type="predicted"/>
<keyword evidence="7" id="KW-1185">Reference proteome</keyword>
<protein>
    <submittedName>
        <fullName evidence="6">Winged helix-turn-helix domain-containing protein</fullName>
    </submittedName>
</protein>
<evidence type="ECO:0000256" key="2">
    <source>
        <dbReference type="ARBA" id="ARBA00023125"/>
    </source>
</evidence>
<accession>A0ABT6PPB5</accession>
<feature type="domain" description="HTH gntR-type" evidence="5">
    <location>
        <begin position="7"/>
        <end position="75"/>
    </location>
</feature>
<comment type="caution">
    <text evidence="6">The sequence shown here is derived from an EMBL/GenBank/DDBJ whole genome shotgun (WGS) entry which is preliminary data.</text>
</comment>
<keyword evidence="3" id="KW-0804">Transcription</keyword>
<dbReference type="Proteomes" id="UP001237595">
    <property type="component" value="Unassembled WGS sequence"/>
</dbReference>
<feature type="compositionally biased region" description="Basic and acidic residues" evidence="4">
    <location>
        <begin position="108"/>
        <end position="121"/>
    </location>
</feature>
<dbReference type="RefSeq" id="WP_281456151.1">
    <property type="nucleotide sequence ID" value="NZ_JASAOF010000007.1"/>
</dbReference>
<dbReference type="EMBL" id="JASAOF010000007">
    <property type="protein sequence ID" value="MDI2029847.1"/>
    <property type="molecule type" value="Genomic_DNA"/>
</dbReference>
<sequence length="121" mass="13665">MDQNLERLGSRELAAQLRDQILGGKLAPGSKLRSYRELAAEHDLAINTVREAVRILEQEGRVIIRHGSGAYVAETGTRTPEDQLRDLRSELEDVRRQLRKATSALSATEERLTEAMERLSR</sequence>
<evidence type="ECO:0000256" key="1">
    <source>
        <dbReference type="ARBA" id="ARBA00023015"/>
    </source>
</evidence>
<evidence type="ECO:0000256" key="4">
    <source>
        <dbReference type="SAM" id="MobiDB-lite"/>
    </source>
</evidence>
<feature type="region of interest" description="Disordered" evidence="4">
    <location>
        <begin position="101"/>
        <end position="121"/>
    </location>
</feature>
<dbReference type="PANTHER" id="PTHR43537">
    <property type="entry name" value="TRANSCRIPTIONAL REGULATOR, GNTR FAMILY"/>
    <property type="match status" value="1"/>
</dbReference>
<dbReference type="PROSITE" id="PS50949">
    <property type="entry name" value="HTH_GNTR"/>
    <property type="match status" value="1"/>
</dbReference>
<dbReference type="InterPro" id="IPR036388">
    <property type="entry name" value="WH-like_DNA-bd_sf"/>
</dbReference>
<evidence type="ECO:0000259" key="5">
    <source>
        <dbReference type="PROSITE" id="PS50949"/>
    </source>
</evidence>
<evidence type="ECO:0000256" key="3">
    <source>
        <dbReference type="ARBA" id="ARBA00023163"/>
    </source>
</evidence>
<name>A0ABT6PPB5_9PSEU</name>
<dbReference type="CDD" id="cd07377">
    <property type="entry name" value="WHTH_GntR"/>
    <property type="match status" value="1"/>
</dbReference>
<evidence type="ECO:0000313" key="6">
    <source>
        <dbReference type="EMBL" id="MDI2029847.1"/>
    </source>
</evidence>
<gene>
    <name evidence="6" type="ORF">QFW96_14545</name>
</gene>